<organism evidence="1 2">
    <name type="scientific">Vulcanimicrobium alpinum</name>
    <dbReference type="NCBI Taxonomy" id="3016050"/>
    <lineage>
        <taxon>Bacteria</taxon>
        <taxon>Bacillati</taxon>
        <taxon>Vulcanimicrobiota</taxon>
        <taxon>Vulcanimicrobiia</taxon>
        <taxon>Vulcanimicrobiales</taxon>
        <taxon>Vulcanimicrobiaceae</taxon>
        <taxon>Vulcanimicrobium</taxon>
    </lineage>
</organism>
<dbReference type="Proteomes" id="UP001317532">
    <property type="component" value="Chromosome"/>
</dbReference>
<name>A0AAN1XYE2_UNVUL</name>
<dbReference type="AlphaFoldDB" id="A0AAN1XYE2"/>
<gene>
    <name evidence="1" type="ORF">WPS_29570</name>
</gene>
<evidence type="ECO:0000313" key="2">
    <source>
        <dbReference type="Proteomes" id="UP001317532"/>
    </source>
</evidence>
<proteinExistence type="predicted"/>
<dbReference type="KEGG" id="vab:WPS_29570"/>
<dbReference type="RefSeq" id="WP_317995258.1">
    <property type="nucleotide sequence ID" value="NZ_AP025523.1"/>
</dbReference>
<accession>A0AAN1XYE2</accession>
<dbReference type="EMBL" id="AP025523">
    <property type="protein sequence ID" value="BDE07681.1"/>
    <property type="molecule type" value="Genomic_DNA"/>
</dbReference>
<reference evidence="1 2" key="1">
    <citation type="journal article" date="2022" name="ISME Commun">
        <title>Vulcanimicrobium alpinus gen. nov. sp. nov., the first cultivated representative of the candidate phylum 'Eremiobacterota', is a metabolically versatile aerobic anoxygenic phototroph.</title>
        <authorList>
            <person name="Yabe S."/>
            <person name="Muto K."/>
            <person name="Abe K."/>
            <person name="Yokota A."/>
            <person name="Staudigel H."/>
            <person name="Tebo B.M."/>
        </authorList>
    </citation>
    <scope>NUCLEOTIDE SEQUENCE [LARGE SCALE GENOMIC DNA]</scope>
    <source>
        <strain evidence="1 2">WC8-2</strain>
    </source>
</reference>
<protein>
    <submittedName>
        <fullName evidence="1">Uncharacterized protein</fullName>
    </submittedName>
</protein>
<sequence>MHALVAAAVSAIFRVVPLACSGERLVVAGGGVLRIADGATCSRFAPGRAAAIALDADGRVAPVPDASDARPAADLPRSAYLLAPAHAADADQTEIVNVRIDVAVPPRTPPGDDVYLSTERSNWSPSEVRMNRVDARHFRLDLQVHRGARVAFRVTRGSYATLERDASRALPPAHVAGGEPGAQVTVTVAAWADID</sequence>
<evidence type="ECO:0000313" key="1">
    <source>
        <dbReference type="EMBL" id="BDE07681.1"/>
    </source>
</evidence>
<keyword evidence="2" id="KW-1185">Reference proteome</keyword>